<evidence type="ECO:0000256" key="8">
    <source>
        <dbReference type="ARBA" id="ARBA00023136"/>
    </source>
</evidence>
<dbReference type="NCBIfam" id="TIGR01144">
    <property type="entry name" value="ATP_synt_b"/>
    <property type="match status" value="1"/>
</dbReference>
<gene>
    <name evidence="12 15" type="primary">atpF</name>
    <name evidence="15" type="ORF">COX05_04110</name>
</gene>
<evidence type="ECO:0000256" key="1">
    <source>
        <dbReference type="ARBA" id="ARBA00005513"/>
    </source>
</evidence>
<keyword evidence="4 12" id="KW-0812">Transmembrane</keyword>
<evidence type="ECO:0000313" key="15">
    <source>
        <dbReference type="EMBL" id="PIP56240.1"/>
    </source>
</evidence>
<evidence type="ECO:0000256" key="14">
    <source>
        <dbReference type="SAM" id="Coils"/>
    </source>
</evidence>
<dbReference type="Pfam" id="PF00430">
    <property type="entry name" value="ATP-synt_B"/>
    <property type="match status" value="1"/>
</dbReference>
<accession>A0A2H0BGW0</accession>
<keyword evidence="8 12" id="KW-0472">Membrane</keyword>
<organism evidence="15 16">
    <name type="scientific">candidate division WWE3 bacterium CG22_combo_CG10-13_8_21_14_all_39_12</name>
    <dbReference type="NCBI Taxonomy" id="1975094"/>
    <lineage>
        <taxon>Bacteria</taxon>
        <taxon>Katanobacteria</taxon>
    </lineage>
</organism>
<dbReference type="Proteomes" id="UP000228495">
    <property type="component" value="Unassembled WGS sequence"/>
</dbReference>
<sequence>MEKLGIDAQLIVLQAINFAILLYVLNRFLYKPVLGMLAKRKEQIEHTEKVQKELEVKVKNLETDREAMLTETKIESQKILEDARTMSEKIGESVKADAKKRADDLLLKAKADIAREREQLKDSVKDEVAKVAVEVAQRVLEQTISDDQREKITSSAVDNFVNDAK</sequence>
<dbReference type="GO" id="GO:0005886">
    <property type="term" value="C:plasma membrane"/>
    <property type="evidence" value="ECO:0007669"/>
    <property type="project" value="UniProtKB-SubCell"/>
</dbReference>
<comment type="function">
    <text evidence="10 12">F(1)F(0) ATP synthase produces ATP from ADP in the presence of a proton or sodium gradient. F-type ATPases consist of two structural domains, F(1) containing the extramembraneous catalytic core and F(0) containing the membrane proton channel, linked together by a central stalk and a peripheral stalk. During catalysis, ATP synthesis in the catalytic domain of F(1) is coupled via a rotary mechanism of the central stalk subunits to proton translocation.</text>
</comment>
<dbReference type="SUPFAM" id="SSF81573">
    <property type="entry name" value="F1F0 ATP synthase subunit B, membrane domain"/>
    <property type="match status" value="1"/>
</dbReference>
<evidence type="ECO:0000256" key="9">
    <source>
        <dbReference type="ARBA" id="ARBA00023310"/>
    </source>
</evidence>
<dbReference type="GO" id="GO:0012505">
    <property type="term" value="C:endomembrane system"/>
    <property type="evidence" value="ECO:0007669"/>
    <property type="project" value="UniProtKB-SubCell"/>
</dbReference>
<dbReference type="InterPro" id="IPR028987">
    <property type="entry name" value="ATP_synth_B-like_membr_sf"/>
</dbReference>
<evidence type="ECO:0000256" key="4">
    <source>
        <dbReference type="ARBA" id="ARBA00022692"/>
    </source>
</evidence>
<comment type="caution">
    <text evidence="15">The sequence shown here is derived from an EMBL/GenBank/DDBJ whole genome shotgun (WGS) entry which is preliminary data.</text>
</comment>
<keyword evidence="6 12" id="KW-1133">Transmembrane helix</keyword>
<feature type="coiled-coil region" evidence="14">
    <location>
        <begin position="37"/>
        <end position="71"/>
    </location>
</feature>
<evidence type="ECO:0000256" key="13">
    <source>
        <dbReference type="RuleBase" id="RU003848"/>
    </source>
</evidence>
<evidence type="ECO:0000256" key="2">
    <source>
        <dbReference type="ARBA" id="ARBA00022448"/>
    </source>
</evidence>
<evidence type="ECO:0000256" key="7">
    <source>
        <dbReference type="ARBA" id="ARBA00023065"/>
    </source>
</evidence>
<dbReference type="GO" id="GO:0045259">
    <property type="term" value="C:proton-transporting ATP synthase complex"/>
    <property type="evidence" value="ECO:0007669"/>
    <property type="project" value="UniProtKB-KW"/>
</dbReference>
<keyword evidence="2 12" id="KW-0813">Transport</keyword>
<keyword evidence="12" id="KW-1003">Cell membrane</keyword>
<dbReference type="InterPro" id="IPR050059">
    <property type="entry name" value="ATP_synthase_B_chain"/>
</dbReference>
<keyword evidence="14" id="KW-0175">Coiled coil</keyword>
<comment type="subunit">
    <text evidence="12">F-type ATPases have 2 components, F(1) - the catalytic core - and F(0) - the membrane proton channel. F(1) has five subunits: alpha(3), beta(3), gamma(1), delta(1), epsilon(1). F(0) has three main subunits: a(1), b(2) and c(10-14). The alpha and beta chains form an alternating ring which encloses part of the gamma chain. F(1) is attached to F(0) by a central stalk formed by the gamma and epsilon chains, while a peripheral stalk is formed by the delta and b chains.</text>
</comment>
<comment type="subcellular location">
    <subcellularLocation>
        <location evidence="12">Cell membrane</location>
        <topology evidence="12">Single-pass membrane protein</topology>
    </subcellularLocation>
    <subcellularLocation>
        <location evidence="11">Endomembrane system</location>
        <topology evidence="11">Single-pass membrane protein</topology>
    </subcellularLocation>
</comment>
<comment type="similarity">
    <text evidence="1 12 13">Belongs to the ATPase B chain family.</text>
</comment>
<evidence type="ECO:0000256" key="3">
    <source>
        <dbReference type="ARBA" id="ARBA00022547"/>
    </source>
</evidence>
<evidence type="ECO:0000256" key="11">
    <source>
        <dbReference type="ARBA" id="ARBA00037847"/>
    </source>
</evidence>
<protein>
    <recommendedName>
        <fullName evidence="12">ATP synthase subunit b</fullName>
    </recommendedName>
    <alternativeName>
        <fullName evidence="12">ATP synthase F(0) sector subunit b</fullName>
    </alternativeName>
    <alternativeName>
        <fullName evidence="12">ATPase subunit I</fullName>
    </alternativeName>
    <alternativeName>
        <fullName evidence="12">F-type ATPase subunit b</fullName>
        <shortName evidence="12">F-ATPase subunit b</shortName>
    </alternativeName>
</protein>
<dbReference type="PANTHER" id="PTHR33445">
    <property type="entry name" value="ATP SYNTHASE SUBUNIT B', CHLOROPLASTIC"/>
    <property type="match status" value="1"/>
</dbReference>
<dbReference type="GO" id="GO:0046961">
    <property type="term" value="F:proton-transporting ATPase activity, rotational mechanism"/>
    <property type="evidence" value="ECO:0007669"/>
    <property type="project" value="TreeGrafter"/>
</dbReference>
<keyword evidence="9 12" id="KW-0066">ATP synthesis</keyword>
<evidence type="ECO:0000256" key="12">
    <source>
        <dbReference type="HAMAP-Rule" id="MF_01398"/>
    </source>
</evidence>
<dbReference type="AlphaFoldDB" id="A0A2H0BGW0"/>
<evidence type="ECO:0000256" key="5">
    <source>
        <dbReference type="ARBA" id="ARBA00022781"/>
    </source>
</evidence>
<name>A0A2H0BGW0_UNCKA</name>
<dbReference type="Gene3D" id="1.20.5.620">
    <property type="entry name" value="F1F0 ATP synthase subunit B, membrane domain"/>
    <property type="match status" value="1"/>
</dbReference>
<reference evidence="15 16" key="1">
    <citation type="submission" date="2017-09" db="EMBL/GenBank/DDBJ databases">
        <title>Depth-based differentiation of microbial function through sediment-hosted aquifers and enrichment of novel symbionts in the deep terrestrial subsurface.</title>
        <authorList>
            <person name="Probst A.J."/>
            <person name="Ladd B."/>
            <person name="Jarett J.K."/>
            <person name="Geller-Mcgrath D.E."/>
            <person name="Sieber C.M."/>
            <person name="Emerson J.B."/>
            <person name="Anantharaman K."/>
            <person name="Thomas B.C."/>
            <person name="Malmstrom R."/>
            <person name="Stieglmeier M."/>
            <person name="Klingl A."/>
            <person name="Woyke T."/>
            <person name="Ryan C.M."/>
            <person name="Banfield J.F."/>
        </authorList>
    </citation>
    <scope>NUCLEOTIDE SEQUENCE [LARGE SCALE GENOMIC DNA]</scope>
    <source>
        <strain evidence="15">CG22_combo_CG10-13_8_21_14_all_39_12</strain>
    </source>
</reference>
<keyword evidence="7 12" id="KW-0406">Ion transport</keyword>
<dbReference type="CDD" id="cd06503">
    <property type="entry name" value="ATP-synt_Fo_b"/>
    <property type="match status" value="1"/>
</dbReference>
<evidence type="ECO:0000256" key="10">
    <source>
        <dbReference type="ARBA" id="ARBA00025198"/>
    </source>
</evidence>
<dbReference type="PANTHER" id="PTHR33445:SF2">
    <property type="entry name" value="ATP SYNTHASE SUBUNIT B', CHLOROPLASTIC"/>
    <property type="match status" value="1"/>
</dbReference>
<dbReference type="InterPro" id="IPR005864">
    <property type="entry name" value="ATP_synth_F0_bsu_bac"/>
</dbReference>
<dbReference type="GO" id="GO:0046933">
    <property type="term" value="F:proton-transporting ATP synthase activity, rotational mechanism"/>
    <property type="evidence" value="ECO:0007669"/>
    <property type="project" value="UniProtKB-UniRule"/>
</dbReference>
<feature type="transmembrane region" description="Helical" evidence="12">
    <location>
        <begin position="12"/>
        <end position="30"/>
    </location>
</feature>
<dbReference type="EMBL" id="PCSU01000070">
    <property type="protein sequence ID" value="PIP56240.1"/>
    <property type="molecule type" value="Genomic_DNA"/>
</dbReference>
<dbReference type="HAMAP" id="MF_01398">
    <property type="entry name" value="ATP_synth_b_bprime"/>
    <property type="match status" value="1"/>
</dbReference>
<evidence type="ECO:0000256" key="6">
    <source>
        <dbReference type="ARBA" id="ARBA00022989"/>
    </source>
</evidence>
<dbReference type="InterPro" id="IPR002146">
    <property type="entry name" value="ATP_synth_b/b'su_bac/chlpt"/>
</dbReference>
<comment type="function">
    <text evidence="12">Component of the F(0) channel, it forms part of the peripheral stalk, linking F(1) to F(0).</text>
</comment>
<evidence type="ECO:0000313" key="16">
    <source>
        <dbReference type="Proteomes" id="UP000228495"/>
    </source>
</evidence>
<proteinExistence type="inferred from homology"/>
<keyword evidence="5 12" id="KW-0375">Hydrogen ion transport</keyword>
<keyword evidence="3 12" id="KW-0138">CF(0)</keyword>